<dbReference type="EMBL" id="VTUZ01000019">
    <property type="protein sequence ID" value="KAA1006599.1"/>
    <property type="molecule type" value="Genomic_DNA"/>
</dbReference>
<dbReference type="SUPFAM" id="SSF51182">
    <property type="entry name" value="RmlC-like cupins"/>
    <property type="match status" value="1"/>
</dbReference>
<dbReference type="AlphaFoldDB" id="A0A5B0GUR6"/>
<gene>
    <name evidence="1" type="ORF">FVF58_26525</name>
</gene>
<proteinExistence type="predicted"/>
<dbReference type="RefSeq" id="WP_149672787.1">
    <property type="nucleotide sequence ID" value="NZ_VTUZ01000019.1"/>
</dbReference>
<keyword evidence="2" id="KW-1185">Reference proteome</keyword>
<organism evidence="1 2">
    <name type="scientific">Paraburkholderia panacisoli</name>
    <dbReference type="NCBI Taxonomy" id="2603818"/>
    <lineage>
        <taxon>Bacteria</taxon>
        <taxon>Pseudomonadati</taxon>
        <taxon>Pseudomonadota</taxon>
        <taxon>Betaproteobacteria</taxon>
        <taxon>Burkholderiales</taxon>
        <taxon>Burkholderiaceae</taxon>
        <taxon>Paraburkholderia</taxon>
    </lineage>
</organism>
<dbReference type="InterPro" id="IPR014710">
    <property type="entry name" value="RmlC-like_jellyroll"/>
</dbReference>
<sequence>MTDVDVFLPSTDKMLVFPMSKAISLDYGQMDYPTRVAVSLGGVQYLDGDSTHFIIVQSGEAEVSHDGNVYWLRAGQFGCFPGALTLKGVTEVLLVASVGYQGATLVGGPVEEFGRLRYIGGCTSSLLIAPPVRGEPCLNFLHLPRNTSQTLHTHPTIRVGLILSGSGQCETHQGLVEFCASTAFVIPPGVAHSFQSGEENMRIVIYHPDSDSGPTHTDHTMLNRTYVDGKTAKAMTDIHTRVGVQQ</sequence>
<evidence type="ECO:0000313" key="1">
    <source>
        <dbReference type="EMBL" id="KAA1006599.1"/>
    </source>
</evidence>
<dbReference type="Gene3D" id="2.60.120.10">
    <property type="entry name" value="Jelly Rolls"/>
    <property type="match status" value="1"/>
</dbReference>
<evidence type="ECO:0000313" key="2">
    <source>
        <dbReference type="Proteomes" id="UP000325273"/>
    </source>
</evidence>
<protein>
    <submittedName>
        <fullName evidence="1">Uncharacterized protein</fullName>
    </submittedName>
</protein>
<dbReference type="Proteomes" id="UP000325273">
    <property type="component" value="Unassembled WGS sequence"/>
</dbReference>
<comment type="caution">
    <text evidence="1">The sequence shown here is derived from an EMBL/GenBank/DDBJ whole genome shotgun (WGS) entry which is preliminary data.</text>
</comment>
<dbReference type="InterPro" id="IPR011051">
    <property type="entry name" value="RmlC_Cupin_sf"/>
</dbReference>
<reference evidence="1 2" key="1">
    <citation type="submission" date="2019-08" db="EMBL/GenBank/DDBJ databases">
        <title>Paraburkholderia sp. DCY113.</title>
        <authorList>
            <person name="Kang J."/>
        </authorList>
    </citation>
    <scope>NUCLEOTIDE SEQUENCE [LARGE SCALE GENOMIC DNA]</scope>
    <source>
        <strain evidence="1 2">DCY113</strain>
    </source>
</reference>
<accession>A0A5B0GUR6</accession>
<name>A0A5B0GUR6_9BURK</name>